<comment type="function">
    <text evidence="2">Required for morphogenesis under gluconeogenic growth conditions.</text>
</comment>
<evidence type="ECO:0000256" key="1">
    <source>
        <dbReference type="ARBA" id="ARBA00022490"/>
    </source>
</evidence>
<dbReference type="InterPro" id="IPR010119">
    <property type="entry name" value="Gluconeogen_factor"/>
</dbReference>
<dbReference type="InterPro" id="IPR038136">
    <property type="entry name" value="CofD-like_dom_sf"/>
</dbReference>
<dbReference type="AlphaFoldDB" id="A0A0N1KQ99"/>
<evidence type="ECO:0000256" key="2">
    <source>
        <dbReference type="HAMAP-Rule" id="MF_00973"/>
    </source>
</evidence>
<keyword evidence="1 2" id="KW-0963">Cytoplasm</keyword>
<evidence type="ECO:0000313" key="5">
    <source>
        <dbReference type="Proteomes" id="UP000053099"/>
    </source>
</evidence>
<dbReference type="HAMAP" id="MF_00973">
    <property type="entry name" value="Gluconeogen_factor"/>
    <property type="match status" value="1"/>
</dbReference>
<reference evidence="4 5" key="1">
    <citation type="submission" date="2015-09" db="EMBL/GenBank/DDBJ databases">
        <title>Draft genome sequence of Thermus scotoductus strain K1 isolated from a geothermal spring in Nagorno-Karabakh, Armenia.</title>
        <authorList>
            <person name="Saghatelyan A."/>
            <person name="Poghosyan L."/>
            <person name="Panosyan H."/>
            <person name="Birkeland N.-K."/>
        </authorList>
    </citation>
    <scope>NUCLEOTIDE SEQUENCE [LARGE SCALE GENOMIC DNA]</scope>
    <source>
        <strain evidence="4 5">K1</strain>
    </source>
</reference>
<organism evidence="4 5">
    <name type="scientific">Thermus scotoductus</name>
    <dbReference type="NCBI Taxonomy" id="37636"/>
    <lineage>
        <taxon>Bacteria</taxon>
        <taxon>Thermotogati</taxon>
        <taxon>Deinococcota</taxon>
        <taxon>Deinococci</taxon>
        <taxon>Thermales</taxon>
        <taxon>Thermaceae</taxon>
        <taxon>Thermus</taxon>
    </lineage>
</organism>
<dbReference type="GO" id="GO:0008360">
    <property type="term" value="P:regulation of cell shape"/>
    <property type="evidence" value="ECO:0007669"/>
    <property type="project" value="UniProtKB-UniRule"/>
</dbReference>
<dbReference type="Proteomes" id="UP000053099">
    <property type="component" value="Unassembled WGS sequence"/>
</dbReference>
<dbReference type="PANTHER" id="PTHR30135:SF3">
    <property type="entry name" value="GLUCONEOGENESIS FACTOR-RELATED"/>
    <property type="match status" value="1"/>
</dbReference>
<comment type="subcellular location">
    <subcellularLocation>
        <location evidence="2">Cytoplasm</location>
    </subcellularLocation>
</comment>
<accession>A0A0N1KQ99</accession>
<evidence type="ECO:0000256" key="3">
    <source>
        <dbReference type="SAM" id="Phobius"/>
    </source>
</evidence>
<feature type="transmembrane region" description="Helical" evidence="3">
    <location>
        <begin position="37"/>
        <end position="57"/>
    </location>
</feature>
<dbReference type="EMBL" id="LJJR01000004">
    <property type="protein sequence ID" value="KPD32764.1"/>
    <property type="molecule type" value="Genomic_DNA"/>
</dbReference>
<dbReference type="PATRIC" id="fig|37636.3.peg.1304"/>
<comment type="caution">
    <text evidence="4">The sequence shown here is derived from an EMBL/GenBank/DDBJ whole genome shotgun (WGS) entry which is preliminary data.</text>
</comment>
<dbReference type="CDD" id="cd07187">
    <property type="entry name" value="YvcK_like"/>
    <property type="match status" value="1"/>
</dbReference>
<sequence>MWTRRSKYQGLYRVAKGLARRFPPLRWLYPGMRVKRYAALAGLGVGLMAYGLARFLPPPPPEPWALGLVLLGLALLVGGVRSMNRSMLSAFTEPEAVPERVYVRRRLEQGPKVVAFGGGTGLSRVLRGLKEHTANTTAIVAVTDDGGSTGRLRAAFGLPAVGDLVDCLAALSDHPALPKLLHHRFQEGEFKGHTFGNLFLLTLNQEARDFAQAILEANAILQLRGQVFPATPEAVRLKARFRDGSEVVGEVAIREKRGRIQEVFLEPEPQRVMEEALRAIRQADLLVLGPGSLYTSVIPSFLPKPLLEAMAKAKAPLVYVVNLMTEPGETDGYTAYDHYKAIAYHLGRRPEVVLVHTAPIPEEVQRRYAAEGRFPVAFDPRPFAADGVRVITGDFREEGPLAQHDPEKVVRALVALV</sequence>
<keyword evidence="3" id="KW-1133">Transmembrane helix</keyword>
<name>A0A0N1KQ99_THESC</name>
<dbReference type="Gene3D" id="3.40.50.10680">
    <property type="entry name" value="CofD-like domains"/>
    <property type="match status" value="1"/>
</dbReference>
<gene>
    <name evidence="4" type="ORF">AN926_00725</name>
</gene>
<dbReference type="InterPro" id="IPR002882">
    <property type="entry name" value="CofD"/>
</dbReference>
<dbReference type="GO" id="GO:0005737">
    <property type="term" value="C:cytoplasm"/>
    <property type="evidence" value="ECO:0007669"/>
    <property type="project" value="UniProtKB-SubCell"/>
</dbReference>
<keyword evidence="3" id="KW-0472">Membrane</keyword>
<evidence type="ECO:0000313" key="4">
    <source>
        <dbReference type="EMBL" id="KPD32764.1"/>
    </source>
</evidence>
<dbReference type="Pfam" id="PF01933">
    <property type="entry name" value="CofD"/>
    <property type="match status" value="1"/>
</dbReference>
<keyword evidence="3" id="KW-0812">Transmembrane</keyword>
<comment type="similarity">
    <text evidence="2">Belongs to the gluconeogenesis factor family.</text>
</comment>
<dbReference type="SUPFAM" id="SSF142338">
    <property type="entry name" value="CofD-like"/>
    <property type="match status" value="1"/>
</dbReference>
<feature type="transmembrane region" description="Helical" evidence="3">
    <location>
        <begin position="63"/>
        <end position="80"/>
    </location>
</feature>
<protein>
    <recommendedName>
        <fullName evidence="2">Putative gluconeogenesis factor</fullName>
    </recommendedName>
</protein>
<proteinExistence type="inferred from homology"/>
<dbReference type="PANTHER" id="PTHR30135">
    <property type="entry name" value="UNCHARACTERIZED PROTEIN YVCK-RELATED"/>
    <property type="match status" value="1"/>
</dbReference>
<dbReference type="GO" id="GO:0043743">
    <property type="term" value="F:LPPG:FO 2-phospho-L-lactate transferase activity"/>
    <property type="evidence" value="ECO:0007669"/>
    <property type="project" value="InterPro"/>
</dbReference>
<dbReference type="NCBIfam" id="TIGR01826">
    <property type="entry name" value="CofD_related"/>
    <property type="match status" value="1"/>
</dbReference>